<name>A0A420HW89_9PEZI</name>
<keyword evidence="2" id="KW-1185">Reference proteome</keyword>
<gene>
    <name evidence="1" type="ORF">OnM2_039082</name>
</gene>
<dbReference type="EMBL" id="MCFK01003956">
    <property type="protein sequence ID" value="RKF61713.1"/>
    <property type="molecule type" value="Genomic_DNA"/>
</dbReference>
<dbReference type="Pfam" id="PF13233">
    <property type="entry name" value="Complex1_LYR_2"/>
    <property type="match status" value="1"/>
</dbReference>
<comment type="caution">
    <text evidence="1">The sequence shown here is derived from an EMBL/GenBank/DDBJ whole genome shotgun (WGS) entry which is preliminary data.</text>
</comment>
<dbReference type="GO" id="GO:0022904">
    <property type="term" value="P:respiratory electron transport chain"/>
    <property type="evidence" value="ECO:0007669"/>
    <property type="project" value="TreeGrafter"/>
</dbReference>
<protein>
    <submittedName>
        <fullName evidence="1">NADH-ubiquinone oxidoreductase complex 1/LYR family protein</fullName>
    </submittedName>
</protein>
<sequence>MATKPNLKLQAINIYKELLYLGREYPLGYCYFRQRLRNVFYRKSTLTKECEIRDAIKQAQYAKREIETL</sequence>
<dbReference type="PANTHER" id="PTHR21024:SF0">
    <property type="entry name" value="ELECTRON TRANSFER FLAVOPROTEIN REGULATORY FACTOR 1"/>
    <property type="match status" value="1"/>
</dbReference>
<dbReference type="InterPro" id="IPR052000">
    <property type="entry name" value="ETFRF1"/>
</dbReference>
<evidence type="ECO:0000313" key="1">
    <source>
        <dbReference type="EMBL" id="RKF61713.1"/>
    </source>
</evidence>
<dbReference type="GO" id="GO:0090324">
    <property type="term" value="P:negative regulation of oxidative phosphorylation"/>
    <property type="evidence" value="ECO:0007669"/>
    <property type="project" value="InterPro"/>
</dbReference>
<dbReference type="PANTHER" id="PTHR21024">
    <property type="entry name" value="GROWTH HORMONE-INDUCIBLE SOLUBLE PROTEIN-RELATED"/>
    <property type="match status" value="1"/>
</dbReference>
<proteinExistence type="predicted"/>
<dbReference type="Proteomes" id="UP000286134">
    <property type="component" value="Unassembled WGS sequence"/>
</dbReference>
<evidence type="ECO:0000313" key="2">
    <source>
        <dbReference type="Proteomes" id="UP000286134"/>
    </source>
</evidence>
<keyword evidence="1" id="KW-0830">Ubiquinone</keyword>
<reference evidence="1 2" key="1">
    <citation type="journal article" date="2018" name="BMC Genomics">
        <title>Comparative genome analyses reveal sequence features reflecting distinct modes of host-adaptation between dicot and monocot powdery mildew.</title>
        <authorList>
            <person name="Wu Y."/>
            <person name="Ma X."/>
            <person name="Pan Z."/>
            <person name="Kale S.D."/>
            <person name="Song Y."/>
            <person name="King H."/>
            <person name="Zhang Q."/>
            <person name="Presley C."/>
            <person name="Deng X."/>
            <person name="Wei C.I."/>
            <person name="Xiao S."/>
        </authorList>
    </citation>
    <scope>NUCLEOTIDE SEQUENCE [LARGE SCALE GENOMIC DNA]</scope>
    <source>
        <strain evidence="1">UMSG2</strain>
    </source>
</reference>
<dbReference type="AlphaFoldDB" id="A0A420HW89"/>
<organism evidence="1 2">
    <name type="scientific">Erysiphe neolycopersici</name>
    <dbReference type="NCBI Taxonomy" id="212602"/>
    <lineage>
        <taxon>Eukaryota</taxon>
        <taxon>Fungi</taxon>
        <taxon>Dikarya</taxon>
        <taxon>Ascomycota</taxon>
        <taxon>Pezizomycotina</taxon>
        <taxon>Leotiomycetes</taxon>
        <taxon>Erysiphales</taxon>
        <taxon>Erysiphaceae</taxon>
        <taxon>Erysiphe</taxon>
    </lineage>
</organism>
<dbReference type="STRING" id="212602.A0A420HW89"/>
<accession>A0A420HW89</accession>
<dbReference type="OrthoDB" id="10258445at2759"/>
<dbReference type="GO" id="GO:0005739">
    <property type="term" value="C:mitochondrion"/>
    <property type="evidence" value="ECO:0007669"/>
    <property type="project" value="TreeGrafter"/>
</dbReference>